<evidence type="ECO:0000256" key="2">
    <source>
        <dbReference type="ARBA" id="ARBA00009677"/>
    </source>
</evidence>
<comment type="subunit">
    <text evidence="6">The basal body constitutes a major portion of the flagellar organelle and consists of a number of rings mounted on a central rod.</text>
</comment>
<evidence type="ECO:0000313" key="8">
    <source>
        <dbReference type="Proteomes" id="UP000078356"/>
    </source>
</evidence>
<keyword evidence="7" id="KW-0282">Flagellum</keyword>
<dbReference type="InterPro" id="IPR006300">
    <property type="entry name" value="FlgB"/>
</dbReference>
<evidence type="ECO:0000256" key="3">
    <source>
        <dbReference type="ARBA" id="ARBA00014376"/>
    </source>
</evidence>
<comment type="subcellular location">
    <subcellularLocation>
        <location evidence="1 6">Bacterial flagellum basal body</location>
    </subcellularLocation>
</comment>
<protein>
    <recommendedName>
        <fullName evidence="3 6">Flagellar basal body rod protein FlgB</fullName>
    </recommendedName>
</protein>
<dbReference type="EMBL" id="LWCR01000049">
    <property type="protein sequence ID" value="OAN25099.1"/>
    <property type="molecule type" value="Genomic_DNA"/>
</dbReference>
<keyword evidence="4 6" id="KW-0975">Bacterial flagellum</keyword>
<dbReference type="Proteomes" id="UP000078356">
    <property type="component" value="Unassembled WGS sequence"/>
</dbReference>
<comment type="similarity">
    <text evidence="2 6">Belongs to the flagella basal body rod proteins family.</text>
</comment>
<dbReference type="PIRSF" id="PIRSF002889">
    <property type="entry name" value="Rod_FlgB"/>
    <property type="match status" value="1"/>
</dbReference>
<accession>A0A178L6G9</accession>
<comment type="function">
    <text evidence="5 6">Structural component of flagellum, the bacterial motility apparatus. Part of the rod structure of flagellar basal body.</text>
</comment>
<keyword evidence="7" id="KW-0969">Cilium</keyword>
<dbReference type="GO" id="GO:0071973">
    <property type="term" value="P:bacterial-type flagellum-dependent cell motility"/>
    <property type="evidence" value="ECO:0007669"/>
    <property type="project" value="InterPro"/>
</dbReference>
<dbReference type="GO" id="GO:0030694">
    <property type="term" value="C:bacterial-type flagellum basal body, rod"/>
    <property type="evidence" value="ECO:0007669"/>
    <property type="project" value="InterPro"/>
</dbReference>
<name>A0A178L6G9_9PSED</name>
<proteinExistence type="inferred from homology"/>
<dbReference type="NCBIfam" id="TIGR01396">
    <property type="entry name" value="FlgB"/>
    <property type="match status" value="1"/>
</dbReference>
<organism evidence="7 8">
    <name type="scientific">Pseudomonas oryzihabitans</name>
    <dbReference type="NCBI Taxonomy" id="47885"/>
    <lineage>
        <taxon>Bacteria</taxon>
        <taxon>Pseudomonadati</taxon>
        <taxon>Pseudomonadota</taxon>
        <taxon>Gammaproteobacteria</taxon>
        <taxon>Pseudomonadales</taxon>
        <taxon>Pseudomonadaceae</taxon>
        <taxon>Pseudomonas</taxon>
    </lineage>
</organism>
<evidence type="ECO:0000256" key="6">
    <source>
        <dbReference type="PIRNR" id="PIRNR002889"/>
    </source>
</evidence>
<dbReference type="RefSeq" id="WP_064309071.1">
    <property type="nucleotide sequence ID" value="NZ_JAAMQP010000044.1"/>
</dbReference>
<evidence type="ECO:0000256" key="4">
    <source>
        <dbReference type="ARBA" id="ARBA00023143"/>
    </source>
</evidence>
<evidence type="ECO:0000256" key="1">
    <source>
        <dbReference type="ARBA" id="ARBA00004117"/>
    </source>
</evidence>
<dbReference type="OrthoDB" id="9788334at2"/>
<gene>
    <name evidence="7" type="primary">flgB</name>
    <name evidence="7" type="ORF">A4V15_23760</name>
</gene>
<sequence length="137" mass="15036">MRISFEKAVGGPEKTLLYTAKRAEVLSNNIADAGTPNFKARDLNFASVLATQNKQAINTEFSLAKTNQSHINTGGLEVTLSDAALLYRVPNQPSLDQNTVDVQVEQAKYAENSIRFQAAFTRLNGAFKRLMMALKGE</sequence>
<keyword evidence="7" id="KW-0966">Cell projection</keyword>
<dbReference type="AlphaFoldDB" id="A0A178L6G9"/>
<comment type="caution">
    <text evidence="7">The sequence shown here is derived from an EMBL/GenBank/DDBJ whole genome shotgun (WGS) entry which is preliminary data.</text>
</comment>
<evidence type="ECO:0000256" key="5">
    <source>
        <dbReference type="ARBA" id="ARBA00024934"/>
    </source>
</evidence>
<reference evidence="7 8" key="1">
    <citation type="submission" date="2016-04" db="EMBL/GenBank/DDBJ databases">
        <title>Draft Genome Sequences of Staphylococcus capitis Strain H36, S. capitis Strain H65, S. cohnii Strain H62, S. hominis Strain H69, Mycobacterium iranicum Strain H39, Plantibacter sp. Strain H53, Pseudomonas oryzihabitans Strain H72, and Microbacterium sp. Strain H83, isolated from residential settings.</title>
        <authorList>
            <person name="Lymperopoulou D."/>
            <person name="Adams R.I."/>
            <person name="Lindow S."/>
            <person name="Coil D.A."/>
            <person name="Jospin G."/>
            <person name="Eisen J.A."/>
        </authorList>
    </citation>
    <scope>NUCLEOTIDE SEQUENCE [LARGE SCALE GENOMIC DNA]</scope>
    <source>
        <strain evidence="7 8">H72</strain>
    </source>
</reference>
<evidence type="ECO:0000313" key="7">
    <source>
        <dbReference type="EMBL" id="OAN25099.1"/>
    </source>
</evidence>